<comment type="caution">
    <text evidence="11">The sequence shown here is derived from an EMBL/GenBank/DDBJ whole genome shotgun (WGS) entry which is preliminary data.</text>
</comment>
<evidence type="ECO:0000256" key="7">
    <source>
        <dbReference type="ARBA" id="ARBA00023136"/>
    </source>
</evidence>
<proteinExistence type="predicted"/>
<comment type="subcellular location">
    <subcellularLocation>
        <location evidence="1">Cell membrane</location>
    </subcellularLocation>
</comment>
<organism evidence="11 12">
    <name type="scientific">Spirosoma arboris</name>
    <dbReference type="NCBI Taxonomy" id="2682092"/>
    <lineage>
        <taxon>Bacteria</taxon>
        <taxon>Pseudomonadati</taxon>
        <taxon>Bacteroidota</taxon>
        <taxon>Cytophagia</taxon>
        <taxon>Cytophagales</taxon>
        <taxon>Cytophagaceae</taxon>
        <taxon>Spirosoma</taxon>
    </lineage>
</organism>
<gene>
    <name evidence="11" type="ORF">GO755_15675</name>
</gene>
<evidence type="ECO:0000256" key="3">
    <source>
        <dbReference type="ARBA" id="ARBA00022692"/>
    </source>
</evidence>
<dbReference type="PANTHER" id="PTHR21174:SF0">
    <property type="entry name" value="HD PHOSPHOHYDROLASE FAMILY PROTEIN-RELATED"/>
    <property type="match status" value="1"/>
</dbReference>
<dbReference type="CDD" id="cd00077">
    <property type="entry name" value="HDc"/>
    <property type="match status" value="1"/>
</dbReference>
<keyword evidence="12" id="KW-1185">Reference proteome</keyword>
<keyword evidence="2" id="KW-1003">Cell membrane</keyword>
<feature type="transmembrane region" description="Helical" evidence="9">
    <location>
        <begin position="392"/>
        <end position="415"/>
    </location>
</feature>
<evidence type="ECO:0000256" key="2">
    <source>
        <dbReference type="ARBA" id="ARBA00022475"/>
    </source>
</evidence>
<dbReference type="PANTHER" id="PTHR21174">
    <property type="match status" value="1"/>
</dbReference>
<feature type="region of interest" description="Disordered" evidence="8">
    <location>
        <begin position="194"/>
        <end position="247"/>
    </location>
</feature>
<dbReference type="Gene3D" id="1.10.3210.10">
    <property type="entry name" value="Hypothetical protein af1432"/>
    <property type="match status" value="1"/>
</dbReference>
<dbReference type="InterPro" id="IPR006674">
    <property type="entry name" value="HD_domain"/>
</dbReference>
<dbReference type="AlphaFoldDB" id="A0A7K1SCI1"/>
<keyword evidence="7 9" id="KW-0472">Membrane</keyword>
<evidence type="ECO:0000256" key="5">
    <source>
        <dbReference type="ARBA" id="ARBA00022989"/>
    </source>
</evidence>
<evidence type="ECO:0000313" key="11">
    <source>
        <dbReference type="EMBL" id="MVM31485.1"/>
    </source>
</evidence>
<dbReference type="GO" id="GO:0051607">
    <property type="term" value="P:defense response to virus"/>
    <property type="evidence" value="ECO:0007669"/>
    <property type="project" value="UniProtKB-KW"/>
</dbReference>
<dbReference type="SUPFAM" id="SSF109604">
    <property type="entry name" value="HD-domain/PDEase-like"/>
    <property type="match status" value="1"/>
</dbReference>
<dbReference type="GO" id="GO:0000166">
    <property type="term" value="F:nucleotide binding"/>
    <property type="evidence" value="ECO:0007669"/>
    <property type="project" value="UniProtKB-KW"/>
</dbReference>
<feature type="compositionally biased region" description="Basic and acidic residues" evidence="8">
    <location>
        <begin position="232"/>
        <end position="247"/>
    </location>
</feature>
<dbReference type="GO" id="GO:0005886">
    <property type="term" value="C:plasma membrane"/>
    <property type="evidence" value="ECO:0007669"/>
    <property type="project" value="UniProtKB-SubCell"/>
</dbReference>
<feature type="domain" description="HD/PDEase" evidence="10">
    <location>
        <begin position="25"/>
        <end position="140"/>
    </location>
</feature>
<dbReference type="Pfam" id="PF18967">
    <property type="entry name" value="PycTM"/>
    <property type="match status" value="1"/>
</dbReference>
<evidence type="ECO:0000256" key="6">
    <source>
        <dbReference type="ARBA" id="ARBA00023118"/>
    </source>
</evidence>
<evidence type="ECO:0000256" key="1">
    <source>
        <dbReference type="ARBA" id="ARBA00004236"/>
    </source>
</evidence>
<dbReference type="EMBL" id="WPIN01000005">
    <property type="protein sequence ID" value="MVM31485.1"/>
    <property type="molecule type" value="Genomic_DNA"/>
</dbReference>
<keyword evidence="5 9" id="KW-1133">Transmembrane helix</keyword>
<keyword evidence="6" id="KW-0051">Antiviral defense</keyword>
<protein>
    <submittedName>
        <fullName evidence="11">HD domain-containing protein</fullName>
    </submittedName>
</protein>
<evidence type="ECO:0000256" key="8">
    <source>
        <dbReference type="SAM" id="MobiDB-lite"/>
    </source>
</evidence>
<keyword evidence="4" id="KW-0547">Nucleotide-binding</keyword>
<evidence type="ECO:0000259" key="10">
    <source>
        <dbReference type="SMART" id="SM00471"/>
    </source>
</evidence>
<dbReference type="RefSeq" id="WP_157586118.1">
    <property type="nucleotide sequence ID" value="NZ_WPIN01000005.1"/>
</dbReference>
<feature type="transmembrane region" description="Helical" evidence="9">
    <location>
        <begin position="297"/>
        <end position="318"/>
    </location>
</feature>
<evidence type="ECO:0000313" key="12">
    <source>
        <dbReference type="Proteomes" id="UP000436006"/>
    </source>
</evidence>
<sequence>MAASLLPQIEAHVIHYFEKHVRPELTFHNLTHTQEVVQATDQIARHYQLSEADYLAVMAAAWFHDTGYLDGSPEGHEERSADIAAKFLQHQDQPAALIKSVKHCIRATKVPQAPQNLLEEIICDADLFHLGSDDYNSRQKQLRKELEKVSGTDISGSDWRQQNIDLLSTHKYFTVYAQTLLNKSQADNLRRLQEKQAEKTGTPIPETEPTAESIEQPSTGSAERPVILETPPSDKKKNKDGKSERGIETMFRTTSTNHLRLSEIADTKSNIMISVNSITVSVLVSILPRRIEENPALIVPTAMFLTTSLLTIIFAILATRPNITQGTFSHEDIQQKKGNLLFFGNFHRMSLGEFEWGIQELMQDSNYLYSSMTRDIYYLGLVLAKKYKLLRIAYSIFMFGFVMSILAFLVVFLLFDKNK</sequence>
<dbReference type="InterPro" id="IPR009218">
    <property type="entry name" value="HD_phosphohydro"/>
</dbReference>
<dbReference type="InterPro" id="IPR003607">
    <property type="entry name" value="HD/PDEase_dom"/>
</dbReference>
<evidence type="ECO:0000256" key="4">
    <source>
        <dbReference type="ARBA" id="ARBA00022741"/>
    </source>
</evidence>
<dbReference type="Pfam" id="PF01966">
    <property type="entry name" value="HD"/>
    <property type="match status" value="1"/>
</dbReference>
<dbReference type="InterPro" id="IPR043760">
    <property type="entry name" value="PycTM_dom"/>
</dbReference>
<name>A0A7K1SCI1_9BACT</name>
<keyword evidence="3 9" id="KW-0812">Transmembrane</keyword>
<reference evidence="11 12" key="1">
    <citation type="submission" date="2019-12" db="EMBL/GenBank/DDBJ databases">
        <title>Spirosoma sp. HMF4905 genome sequencing and assembly.</title>
        <authorList>
            <person name="Kang H."/>
            <person name="Cha I."/>
            <person name="Kim H."/>
            <person name="Joh K."/>
        </authorList>
    </citation>
    <scope>NUCLEOTIDE SEQUENCE [LARGE SCALE GENOMIC DNA]</scope>
    <source>
        <strain evidence="11 12">HMF4905</strain>
    </source>
</reference>
<accession>A0A7K1SCI1</accession>
<dbReference type="Proteomes" id="UP000436006">
    <property type="component" value="Unassembled WGS sequence"/>
</dbReference>
<evidence type="ECO:0000256" key="9">
    <source>
        <dbReference type="SAM" id="Phobius"/>
    </source>
</evidence>
<dbReference type="SMART" id="SM00471">
    <property type="entry name" value="HDc"/>
    <property type="match status" value="1"/>
</dbReference>